<gene>
    <name evidence="2" type="ORF">JOF55_000110</name>
</gene>
<organism evidence="2 3">
    <name type="scientific">Haloactinomyces albus</name>
    <dbReference type="NCBI Taxonomy" id="1352928"/>
    <lineage>
        <taxon>Bacteria</taxon>
        <taxon>Bacillati</taxon>
        <taxon>Actinomycetota</taxon>
        <taxon>Actinomycetes</taxon>
        <taxon>Actinopolysporales</taxon>
        <taxon>Actinopolysporaceae</taxon>
        <taxon>Haloactinomyces</taxon>
    </lineage>
</organism>
<accession>A0AAE3ZAI5</accession>
<dbReference type="Proteomes" id="UP001180845">
    <property type="component" value="Unassembled WGS sequence"/>
</dbReference>
<name>A0AAE3ZAI5_9ACTN</name>
<dbReference type="AlphaFoldDB" id="A0AAE3ZAI5"/>
<evidence type="ECO:0000313" key="2">
    <source>
        <dbReference type="EMBL" id="MDR7299929.1"/>
    </source>
</evidence>
<proteinExistence type="predicted"/>
<evidence type="ECO:0000313" key="3">
    <source>
        <dbReference type="Proteomes" id="UP001180845"/>
    </source>
</evidence>
<feature type="region of interest" description="Disordered" evidence="1">
    <location>
        <begin position="1"/>
        <end position="33"/>
    </location>
</feature>
<comment type="caution">
    <text evidence="2">The sequence shown here is derived from an EMBL/GenBank/DDBJ whole genome shotgun (WGS) entry which is preliminary data.</text>
</comment>
<keyword evidence="3" id="KW-1185">Reference proteome</keyword>
<sequence>MRAVRDSRSSLRSTFAYPGGNPAITAPGAASSNTGKFTRTDIAVFVTVGLTGPTSGCTRNRHRRH</sequence>
<dbReference type="EMBL" id="JAVDXW010000001">
    <property type="protein sequence ID" value="MDR7299929.1"/>
    <property type="molecule type" value="Genomic_DNA"/>
</dbReference>
<reference evidence="2" key="1">
    <citation type="submission" date="2023-07" db="EMBL/GenBank/DDBJ databases">
        <title>Sequencing the genomes of 1000 actinobacteria strains.</title>
        <authorList>
            <person name="Klenk H.-P."/>
        </authorList>
    </citation>
    <scope>NUCLEOTIDE SEQUENCE</scope>
    <source>
        <strain evidence="2">DSM 45977</strain>
    </source>
</reference>
<evidence type="ECO:0000256" key="1">
    <source>
        <dbReference type="SAM" id="MobiDB-lite"/>
    </source>
</evidence>
<protein>
    <submittedName>
        <fullName evidence="2">Uncharacterized protein</fullName>
    </submittedName>
</protein>